<dbReference type="InterPro" id="IPR036291">
    <property type="entry name" value="NAD(P)-bd_dom_sf"/>
</dbReference>
<dbReference type="InterPro" id="IPR050463">
    <property type="entry name" value="Gfo/Idh/MocA_oxidrdct_glycsds"/>
</dbReference>
<dbReference type="SUPFAM" id="SSF55347">
    <property type="entry name" value="Glyceraldehyde-3-phosphate dehydrogenase-like, C-terminal domain"/>
    <property type="match status" value="1"/>
</dbReference>
<gene>
    <name evidence="3" type="ORF">METZ01_LOCUS300363</name>
</gene>
<protein>
    <recommendedName>
        <fullName evidence="4">Gfo/Idh/MocA-like oxidoreductase N-terminal domain-containing protein</fullName>
    </recommendedName>
</protein>
<reference evidence="3" key="1">
    <citation type="submission" date="2018-05" db="EMBL/GenBank/DDBJ databases">
        <authorList>
            <person name="Lanie J.A."/>
            <person name="Ng W.-L."/>
            <person name="Kazmierczak K.M."/>
            <person name="Andrzejewski T.M."/>
            <person name="Davidsen T.M."/>
            <person name="Wayne K.J."/>
            <person name="Tettelin H."/>
            <person name="Glass J.I."/>
            <person name="Rusch D."/>
            <person name="Podicherti R."/>
            <person name="Tsui H.-C.T."/>
            <person name="Winkler M.E."/>
        </authorList>
    </citation>
    <scope>NUCLEOTIDE SEQUENCE</scope>
</reference>
<evidence type="ECO:0008006" key="4">
    <source>
        <dbReference type="Google" id="ProtNLM"/>
    </source>
</evidence>
<dbReference type="InterPro" id="IPR043906">
    <property type="entry name" value="Gfo/Idh/MocA_OxRdtase_bact_C"/>
</dbReference>
<dbReference type="Pfam" id="PF01408">
    <property type="entry name" value="GFO_IDH_MocA"/>
    <property type="match status" value="1"/>
</dbReference>
<feature type="domain" description="Gfo/Idh/MocA-like oxidoreductase N-terminal" evidence="1">
    <location>
        <begin position="40"/>
        <end position="164"/>
    </location>
</feature>
<feature type="non-terminal residue" evidence="3">
    <location>
        <position position="384"/>
    </location>
</feature>
<dbReference type="PANTHER" id="PTHR43818:SF5">
    <property type="entry name" value="OXIDOREDUCTASE FAMILY PROTEIN"/>
    <property type="match status" value="1"/>
</dbReference>
<dbReference type="GO" id="GO:0000166">
    <property type="term" value="F:nucleotide binding"/>
    <property type="evidence" value="ECO:0007669"/>
    <property type="project" value="InterPro"/>
</dbReference>
<dbReference type="AlphaFoldDB" id="A0A382MF54"/>
<dbReference type="Gene3D" id="3.40.50.720">
    <property type="entry name" value="NAD(P)-binding Rossmann-like Domain"/>
    <property type="match status" value="1"/>
</dbReference>
<dbReference type="Gene3D" id="3.30.360.10">
    <property type="entry name" value="Dihydrodipicolinate Reductase, domain 2"/>
    <property type="match status" value="1"/>
</dbReference>
<evidence type="ECO:0000259" key="1">
    <source>
        <dbReference type="Pfam" id="PF01408"/>
    </source>
</evidence>
<dbReference type="InterPro" id="IPR000683">
    <property type="entry name" value="Gfo/Idh/MocA-like_OxRdtase_N"/>
</dbReference>
<dbReference type="PANTHER" id="PTHR43818">
    <property type="entry name" value="BCDNA.GH03377"/>
    <property type="match status" value="1"/>
</dbReference>
<feature type="domain" description="Gfo/Idh/MocA-like oxidoreductase bacterial type C-terminal" evidence="2">
    <location>
        <begin position="205"/>
        <end position="278"/>
    </location>
</feature>
<dbReference type="EMBL" id="UINC01093240">
    <property type="protein sequence ID" value="SVC47509.1"/>
    <property type="molecule type" value="Genomic_DNA"/>
</dbReference>
<evidence type="ECO:0000313" key="3">
    <source>
        <dbReference type="EMBL" id="SVC47509.1"/>
    </source>
</evidence>
<name>A0A382MF54_9ZZZZ</name>
<feature type="non-terminal residue" evidence="3">
    <location>
        <position position="1"/>
    </location>
</feature>
<dbReference type="Pfam" id="PF19051">
    <property type="entry name" value="GFO_IDH_MocA_C2"/>
    <property type="match status" value="1"/>
</dbReference>
<dbReference type="SUPFAM" id="SSF51735">
    <property type="entry name" value="NAD(P)-binding Rossmann-fold domains"/>
    <property type="match status" value="1"/>
</dbReference>
<proteinExistence type="predicted"/>
<accession>A0A382MF54</accession>
<organism evidence="3">
    <name type="scientific">marine metagenome</name>
    <dbReference type="NCBI Taxonomy" id="408172"/>
    <lineage>
        <taxon>unclassified sequences</taxon>
        <taxon>metagenomes</taxon>
        <taxon>ecological metagenomes</taxon>
    </lineage>
</organism>
<evidence type="ECO:0000259" key="2">
    <source>
        <dbReference type="Pfam" id="PF19051"/>
    </source>
</evidence>
<sequence length="384" mass="42131">GMQTPSLSRRRFLSTTAIASAPFILPSGIWSAEVKPNDKISVGFIGVGKQNGGLMNRFMGAKESICVAVSDCDTNRRNAALNRANGRQKNKDCKAYEDFRELIARDDIDAVCIATPDHWHAIQTIGALNSGKDVYCEKPLTHNVHESIEVMKAVKKNKRVLQTGSMQRSSREFRVACELVRNGVIGKVERTAVNIGGPGRPCDLKTEKDEPGLDWDMWIGPGPMRGYSSVLSPRGVHGHFPHWRNYKEYGGGMVCDWGAHMIDIIQWGLDKDESGPVATIPTENSKATKGAQLVYAGDIPMMHGAGLGSSFYGTGGRVECHRGRLGFWLGDKHVAGNHGGPKANLGKELDKIEAEYLKDAKVKLYKSNNHVGDFLNSMKSRKKP</sequence>